<feature type="domain" description="HTH araC/xylS-type" evidence="4">
    <location>
        <begin position="176"/>
        <end position="276"/>
    </location>
</feature>
<dbReference type="InterPro" id="IPR003313">
    <property type="entry name" value="AraC-bd"/>
</dbReference>
<dbReference type="Pfam" id="PF02311">
    <property type="entry name" value="AraC_binding"/>
    <property type="match status" value="1"/>
</dbReference>
<dbReference type="Gene3D" id="2.60.120.10">
    <property type="entry name" value="Jelly Rolls"/>
    <property type="match status" value="1"/>
</dbReference>
<dbReference type="Gene3D" id="1.10.10.60">
    <property type="entry name" value="Homeodomain-like"/>
    <property type="match status" value="2"/>
</dbReference>
<keyword evidence="6" id="KW-1185">Reference proteome</keyword>
<keyword evidence="1" id="KW-0805">Transcription regulation</keyword>
<keyword evidence="3" id="KW-0804">Transcription</keyword>
<accession>A0A972FIX1</accession>
<dbReference type="GO" id="GO:0043565">
    <property type="term" value="F:sequence-specific DNA binding"/>
    <property type="evidence" value="ECO:0007669"/>
    <property type="project" value="InterPro"/>
</dbReference>
<dbReference type="PANTHER" id="PTHR43280:SF2">
    <property type="entry name" value="HTH-TYPE TRANSCRIPTIONAL REGULATOR EXSA"/>
    <property type="match status" value="1"/>
</dbReference>
<dbReference type="SUPFAM" id="SSF46689">
    <property type="entry name" value="Homeodomain-like"/>
    <property type="match status" value="1"/>
</dbReference>
<dbReference type="GO" id="GO:0003700">
    <property type="term" value="F:DNA-binding transcription factor activity"/>
    <property type="evidence" value="ECO:0007669"/>
    <property type="project" value="InterPro"/>
</dbReference>
<sequence>MRKLNQYETLLLDEFEDEKFHLPEHTHTYYELIYIRKGNGIHRLNDNLIPYVAGDLFAISPDDRHYFDIHESTRFVYIKFTDSYFSSKKNLATDEMLIHSPEEFMREKRLKENALRLDEPCAGILKNTVDNIVAYNCRKDVSTSPIVFYQILSIFGLIREAIGSEEKRDTTRCDNNQLIGYIHQHIYDPHRIQVKQIASEFHIAETYFGAYFRRNFGMSYREYVNNLRTKLLEKRIAGGNLSLQQIADEFGFADNSHLSNYFRKRKQLKPTDFARKQIGKRKN</sequence>
<evidence type="ECO:0000256" key="1">
    <source>
        <dbReference type="ARBA" id="ARBA00023015"/>
    </source>
</evidence>
<dbReference type="SMART" id="SM00342">
    <property type="entry name" value="HTH_ARAC"/>
    <property type="match status" value="1"/>
</dbReference>
<dbReference type="InterPro" id="IPR011051">
    <property type="entry name" value="RmlC_Cupin_sf"/>
</dbReference>
<dbReference type="InterPro" id="IPR018060">
    <property type="entry name" value="HTH_AraC"/>
</dbReference>
<evidence type="ECO:0000256" key="2">
    <source>
        <dbReference type="ARBA" id="ARBA00023125"/>
    </source>
</evidence>
<dbReference type="InterPro" id="IPR014710">
    <property type="entry name" value="RmlC-like_jellyroll"/>
</dbReference>
<evidence type="ECO:0000256" key="3">
    <source>
        <dbReference type="ARBA" id="ARBA00023163"/>
    </source>
</evidence>
<dbReference type="PANTHER" id="PTHR43280">
    <property type="entry name" value="ARAC-FAMILY TRANSCRIPTIONAL REGULATOR"/>
    <property type="match status" value="1"/>
</dbReference>
<evidence type="ECO:0000313" key="5">
    <source>
        <dbReference type="EMBL" id="NMH26859.1"/>
    </source>
</evidence>
<dbReference type="RefSeq" id="WP_169525859.1">
    <property type="nucleotide sequence ID" value="NZ_JAAMPU010000096.1"/>
</dbReference>
<evidence type="ECO:0000313" key="6">
    <source>
        <dbReference type="Proteomes" id="UP000712080"/>
    </source>
</evidence>
<dbReference type="AlphaFoldDB" id="A0A972FIX1"/>
<dbReference type="EMBL" id="JAAMPU010000096">
    <property type="protein sequence ID" value="NMH26859.1"/>
    <property type="molecule type" value="Genomic_DNA"/>
</dbReference>
<keyword evidence="2" id="KW-0238">DNA-binding</keyword>
<gene>
    <name evidence="5" type="ORF">G6047_02340</name>
</gene>
<name>A0A972FIX1_9FLAO</name>
<dbReference type="Proteomes" id="UP000712080">
    <property type="component" value="Unassembled WGS sequence"/>
</dbReference>
<organism evidence="5 6">
    <name type="scientific">Flavobacterium silvaticum</name>
    <dbReference type="NCBI Taxonomy" id="1852020"/>
    <lineage>
        <taxon>Bacteria</taxon>
        <taxon>Pseudomonadati</taxon>
        <taxon>Bacteroidota</taxon>
        <taxon>Flavobacteriia</taxon>
        <taxon>Flavobacteriales</taxon>
        <taxon>Flavobacteriaceae</taxon>
        <taxon>Flavobacterium</taxon>
    </lineage>
</organism>
<protein>
    <submittedName>
        <fullName evidence="5">Helix-turn-helix domain-containing protein</fullName>
    </submittedName>
</protein>
<evidence type="ECO:0000259" key="4">
    <source>
        <dbReference type="PROSITE" id="PS01124"/>
    </source>
</evidence>
<proteinExistence type="predicted"/>
<dbReference type="InterPro" id="IPR009057">
    <property type="entry name" value="Homeodomain-like_sf"/>
</dbReference>
<comment type="caution">
    <text evidence="5">The sequence shown here is derived from an EMBL/GenBank/DDBJ whole genome shotgun (WGS) entry which is preliminary data.</text>
</comment>
<dbReference type="Pfam" id="PF12833">
    <property type="entry name" value="HTH_18"/>
    <property type="match status" value="1"/>
</dbReference>
<dbReference type="SUPFAM" id="SSF51182">
    <property type="entry name" value="RmlC-like cupins"/>
    <property type="match status" value="1"/>
</dbReference>
<reference evidence="5" key="1">
    <citation type="submission" date="2020-02" db="EMBL/GenBank/DDBJ databases">
        <title>Flavobacterium sp. genome.</title>
        <authorList>
            <person name="Jung H.S."/>
            <person name="Baek J.H."/>
            <person name="Jeon C.O."/>
        </authorList>
    </citation>
    <scope>NUCLEOTIDE SEQUENCE</scope>
    <source>
        <strain evidence="5">SE-s28</strain>
    </source>
</reference>
<dbReference type="PROSITE" id="PS01124">
    <property type="entry name" value="HTH_ARAC_FAMILY_2"/>
    <property type="match status" value="1"/>
</dbReference>